<keyword evidence="5" id="KW-0808">Transferase</keyword>
<evidence type="ECO:0000313" key="10">
    <source>
        <dbReference type="Proteomes" id="UP001237448"/>
    </source>
</evidence>
<dbReference type="Proteomes" id="UP001237448">
    <property type="component" value="Unassembled WGS sequence"/>
</dbReference>
<dbReference type="InterPro" id="IPR015424">
    <property type="entry name" value="PyrdxlP-dep_Trfase"/>
</dbReference>
<dbReference type="InterPro" id="IPR050596">
    <property type="entry name" value="AspAT/PAT-like"/>
</dbReference>
<comment type="catalytic activity">
    <reaction evidence="7">
        <text>L-aspartate + 2-oxoglutarate = oxaloacetate + L-glutamate</text>
        <dbReference type="Rhea" id="RHEA:21824"/>
        <dbReference type="ChEBI" id="CHEBI:16452"/>
        <dbReference type="ChEBI" id="CHEBI:16810"/>
        <dbReference type="ChEBI" id="CHEBI:29985"/>
        <dbReference type="ChEBI" id="CHEBI:29991"/>
        <dbReference type="EC" id="2.6.1.1"/>
    </reaction>
</comment>
<proteinExistence type="inferred from homology"/>
<keyword evidence="4 9" id="KW-0032">Aminotransferase</keyword>
<comment type="caution">
    <text evidence="9">The sequence shown here is derived from an EMBL/GenBank/DDBJ whole genome shotgun (WGS) entry which is preliminary data.</text>
</comment>
<dbReference type="Gene3D" id="3.40.640.10">
    <property type="entry name" value="Type I PLP-dependent aspartate aminotransferase-like (Major domain)"/>
    <property type="match status" value="1"/>
</dbReference>
<evidence type="ECO:0000256" key="7">
    <source>
        <dbReference type="ARBA" id="ARBA00049185"/>
    </source>
</evidence>
<keyword evidence="6" id="KW-0663">Pyridoxal phosphate</keyword>
<evidence type="ECO:0000256" key="4">
    <source>
        <dbReference type="ARBA" id="ARBA00022576"/>
    </source>
</evidence>
<accession>A0ABU0FKW2</accession>
<dbReference type="CDD" id="cd00609">
    <property type="entry name" value="AAT_like"/>
    <property type="match status" value="1"/>
</dbReference>
<comment type="cofactor">
    <cofactor evidence="1">
        <name>pyridoxal 5'-phosphate</name>
        <dbReference type="ChEBI" id="CHEBI:597326"/>
    </cofactor>
</comment>
<gene>
    <name evidence="9" type="ORF">J3R73_005038</name>
</gene>
<keyword evidence="10" id="KW-1185">Reference proteome</keyword>
<dbReference type="InterPro" id="IPR004839">
    <property type="entry name" value="Aminotransferase_I/II_large"/>
</dbReference>
<dbReference type="GO" id="GO:0008483">
    <property type="term" value="F:transaminase activity"/>
    <property type="evidence" value="ECO:0007669"/>
    <property type="project" value="UniProtKB-KW"/>
</dbReference>
<evidence type="ECO:0000256" key="6">
    <source>
        <dbReference type="ARBA" id="ARBA00022898"/>
    </source>
</evidence>
<evidence type="ECO:0000259" key="8">
    <source>
        <dbReference type="Pfam" id="PF00155"/>
    </source>
</evidence>
<feature type="domain" description="Aminotransferase class I/classII large" evidence="8">
    <location>
        <begin position="63"/>
        <end position="385"/>
    </location>
</feature>
<dbReference type="EC" id="2.6.1.1" evidence="3"/>
<protein>
    <recommendedName>
        <fullName evidence="3">aspartate transaminase</fullName>
        <ecNumber evidence="3">2.6.1.1</ecNumber>
    </recommendedName>
</protein>
<dbReference type="InterPro" id="IPR015421">
    <property type="entry name" value="PyrdxlP-dep_Trfase_major"/>
</dbReference>
<dbReference type="EMBL" id="JAUSVK010000001">
    <property type="protein sequence ID" value="MDQ0395246.1"/>
    <property type="molecule type" value="Genomic_DNA"/>
</dbReference>
<sequence>MLQSPLPTINPNLVDTATPPIPEAQGWARAYDGAAGPLIDLSQAVPGYPPHADLLERLGRSAGEAATASYGPIQGDTVLRKGYAAHVAALYGGDVDWRDVAITTGCNQAFFIAAIAVAKAGDSVLLPTPWYFNHKMTLDMLGIEARPLPSPADGGFVPDVDAAASLIDATTRAIVLVSPNNPTGAVYPPRTIEAFAELCRRRGLFLILDETYRDFIAGRPHGLIASGDYRNTLIYLYSFSKSYCIPGHRLGALHASPTLSPEIGKILDTLQICAPRTAQAPVAWGIEGLAAWRETNRLEIERRAEAFRQAFAGVNGWKIDAVGAYFAFLRHPFPGQRAADVVRELVARSGVLCLPGPYFGPGLEGHMRVAFANADIAAIGALRERFMRFSPS</sequence>
<dbReference type="PANTHER" id="PTHR46383">
    <property type="entry name" value="ASPARTATE AMINOTRANSFERASE"/>
    <property type="match status" value="1"/>
</dbReference>
<evidence type="ECO:0000313" key="9">
    <source>
        <dbReference type="EMBL" id="MDQ0395246.1"/>
    </source>
</evidence>
<dbReference type="RefSeq" id="WP_307433756.1">
    <property type="nucleotide sequence ID" value="NZ_JAUSVK010000001.1"/>
</dbReference>
<dbReference type="PANTHER" id="PTHR46383:SF1">
    <property type="entry name" value="ASPARTATE AMINOTRANSFERASE"/>
    <property type="match status" value="1"/>
</dbReference>
<comment type="similarity">
    <text evidence="2">Belongs to the class-I pyridoxal-phosphate-dependent aminotransferase family.</text>
</comment>
<evidence type="ECO:0000256" key="2">
    <source>
        <dbReference type="ARBA" id="ARBA00007441"/>
    </source>
</evidence>
<evidence type="ECO:0000256" key="1">
    <source>
        <dbReference type="ARBA" id="ARBA00001933"/>
    </source>
</evidence>
<dbReference type="Pfam" id="PF00155">
    <property type="entry name" value="Aminotran_1_2"/>
    <property type="match status" value="1"/>
</dbReference>
<name>A0ABU0FKW2_9HYPH</name>
<evidence type="ECO:0000256" key="5">
    <source>
        <dbReference type="ARBA" id="ARBA00022679"/>
    </source>
</evidence>
<dbReference type="NCBIfam" id="NF005732">
    <property type="entry name" value="PRK07550.1"/>
    <property type="match status" value="1"/>
</dbReference>
<reference evidence="9 10" key="1">
    <citation type="submission" date="2023-07" db="EMBL/GenBank/DDBJ databases">
        <title>Genomic Encyclopedia of Type Strains, Phase IV (KMG-IV): sequencing the most valuable type-strain genomes for metagenomic binning, comparative biology and taxonomic classification.</title>
        <authorList>
            <person name="Goeker M."/>
        </authorList>
    </citation>
    <scope>NUCLEOTIDE SEQUENCE [LARGE SCALE GENOMIC DNA]</scope>
    <source>
        <strain evidence="9 10">DSM 5896</strain>
    </source>
</reference>
<organism evidence="9 10">
    <name type="scientific">Labrys monachus</name>
    <dbReference type="NCBI Taxonomy" id="217067"/>
    <lineage>
        <taxon>Bacteria</taxon>
        <taxon>Pseudomonadati</taxon>
        <taxon>Pseudomonadota</taxon>
        <taxon>Alphaproteobacteria</taxon>
        <taxon>Hyphomicrobiales</taxon>
        <taxon>Xanthobacteraceae</taxon>
        <taxon>Labrys</taxon>
    </lineage>
</organism>
<dbReference type="SUPFAM" id="SSF53383">
    <property type="entry name" value="PLP-dependent transferases"/>
    <property type="match status" value="1"/>
</dbReference>
<evidence type="ECO:0000256" key="3">
    <source>
        <dbReference type="ARBA" id="ARBA00012753"/>
    </source>
</evidence>